<dbReference type="Proteomes" id="UP000001555">
    <property type="component" value="Unassembled WGS sequence"/>
</dbReference>
<evidence type="ECO:0000313" key="4">
    <source>
        <dbReference type="Proteomes" id="UP000001555"/>
    </source>
</evidence>
<organism>
    <name type="scientific">Ixodes scapularis</name>
    <name type="common">Black-legged tick</name>
    <name type="synonym">Deer tick</name>
    <dbReference type="NCBI Taxonomy" id="6945"/>
    <lineage>
        <taxon>Eukaryota</taxon>
        <taxon>Metazoa</taxon>
        <taxon>Ecdysozoa</taxon>
        <taxon>Arthropoda</taxon>
        <taxon>Chelicerata</taxon>
        <taxon>Arachnida</taxon>
        <taxon>Acari</taxon>
        <taxon>Parasitiformes</taxon>
        <taxon>Ixodida</taxon>
        <taxon>Ixodoidea</taxon>
        <taxon>Ixodidae</taxon>
        <taxon>Ixodinae</taxon>
        <taxon>Ixodes</taxon>
    </lineage>
</organism>
<evidence type="ECO:0000313" key="3">
    <source>
        <dbReference type="EnsemblMetazoa" id="ISCW019570-PA"/>
    </source>
</evidence>
<proteinExistence type="evidence at protein level"/>
<sequence length="110" mass="11919">MVRHHQQQQLHQQLQQQKQLQQQATSAAAATSATTAPTALPPGLDTKGRPQRGSGGRQPFTRETVLACRLRLCADAGLAEQGSSSSETVNCRKGVEEGQEVRRHSGSRTF</sequence>
<evidence type="ECO:0007829" key="5">
    <source>
        <dbReference type="PeptideAtlas" id="B7PTZ7"/>
    </source>
</evidence>
<dbReference type="VEuPathDB" id="VectorBase:ISCW019570"/>
<dbReference type="VEuPathDB" id="VectorBase:ISCI019570"/>
<evidence type="ECO:0000313" key="2">
    <source>
        <dbReference type="EMBL" id="EEC10069.1"/>
    </source>
</evidence>
<dbReference type="EMBL" id="ABJB010581666">
    <property type="status" value="NOT_ANNOTATED_CDS"/>
    <property type="molecule type" value="Genomic_DNA"/>
</dbReference>
<feature type="compositionally biased region" description="Low complexity" evidence="1">
    <location>
        <begin position="7"/>
        <end position="38"/>
    </location>
</feature>
<evidence type="ECO:0000256" key="1">
    <source>
        <dbReference type="SAM" id="MobiDB-lite"/>
    </source>
</evidence>
<keyword evidence="4" id="KW-1185">Reference proteome</keyword>
<feature type="region of interest" description="Disordered" evidence="1">
    <location>
        <begin position="78"/>
        <end position="110"/>
    </location>
</feature>
<dbReference type="AlphaFoldDB" id="B7PTZ7"/>
<reference evidence="3" key="2">
    <citation type="submission" date="2020-05" db="UniProtKB">
        <authorList>
            <consortium name="EnsemblMetazoa"/>
        </authorList>
    </citation>
    <scope>IDENTIFICATION</scope>
    <source>
        <strain evidence="3">wikel</strain>
    </source>
</reference>
<protein>
    <submittedName>
        <fullName evidence="2 3">Uncharacterized protein</fullName>
    </submittedName>
</protein>
<dbReference type="PaxDb" id="6945-B7PTZ7"/>
<dbReference type="EMBL" id="ABJB010883148">
    <property type="status" value="NOT_ANNOTATED_CDS"/>
    <property type="molecule type" value="Genomic_DNA"/>
</dbReference>
<dbReference type="EMBL" id="DS789461">
    <property type="protein sequence ID" value="EEC10069.1"/>
    <property type="molecule type" value="Genomic_DNA"/>
</dbReference>
<dbReference type="InParanoid" id="B7PTZ7"/>
<accession>B7PTZ7</accession>
<keyword evidence="5" id="KW-1267">Proteomics identification</keyword>
<dbReference type="HOGENOM" id="CLU_2173743_0_0_1"/>
<dbReference type="EnsemblMetazoa" id="ISCW019570-RA">
    <property type="protein sequence ID" value="ISCW019570-PA"/>
    <property type="gene ID" value="ISCW019570"/>
</dbReference>
<feature type="compositionally biased region" description="Basic and acidic residues" evidence="1">
    <location>
        <begin position="93"/>
        <end position="103"/>
    </location>
</feature>
<reference evidence="2 4" key="1">
    <citation type="submission" date="2008-03" db="EMBL/GenBank/DDBJ databases">
        <title>Annotation of Ixodes scapularis.</title>
        <authorList>
            <consortium name="Ixodes scapularis Genome Project Consortium"/>
            <person name="Caler E."/>
            <person name="Hannick L.I."/>
            <person name="Bidwell S."/>
            <person name="Joardar V."/>
            <person name="Thiagarajan M."/>
            <person name="Amedeo P."/>
            <person name="Galinsky K.J."/>
            <person name="Schobel S."/>
            <person name="Inman J."/>
            <person name="Hostetler J."/>
            <person name="Miller J."/>
            <person name="Hammond M."/>
            <person name="Megy K."/>
            <person name="Lawson D."/>
            <person name="Kodira C."/>
            <person name="Sutton G."/>
            <person name="Meyer J."/>
            <person name="Hill C.A."/>
            <person name="Birren B."/>
            <person name="Nene V."/>
            <person name="Collins F."/>
            <person name="Alarcon-Chaidez F."/>
            <person name="Wikel S."/>
            <person name="Strausberg R."/>
        </authorList>
    </citation>
    <scope>NUCLEOTIDE SEQUENCE [LARGE SCALE GENOMIC DNA]</scope>
    <source>
        <strain evidence="4">Wikel</strain>
        <strain evidence="2">Wikel colony</strain>
    </source>
</reference>
<name>B7PTZ7_IXOSC</name>
<feature type="region of interest" description="Disordered" evidence="1">
    <location>
        <begin position="1"/>
        <end position="61"/>
    </location>
</feature>
<gene>
    <name evidence="2" type="ORF">IscW_ISCW019570</name>
</gene>